<feature type="compositionally biased region" description="Basic and acidic residues" evidence="1">
    <location>
        <begin position="51"/>
        <end position="63"/>
    </location>
</feature>
<reference evidence="2" key="1">
    <citation type="submission" date="2020-02" db="EMBL/GenBank/DDBJ databases">
        <authorList>
            <person name="Meier V. D."/>
        </authorList>
    </citation>
    <scope>NUCLEOTIDE SEQUENCE</scope>
    <source>
        <strain evidence="2">AVDCRST_MAG38</strain>
    </source>
</reference>
<evidence type="ECO:0000256" key="1">
    <source>
        <dbReference type="SAM" id="MobiDB-lite"/>
    </source>
</evidence>
<feature type="compositionally biased region" description="Low complexity" evidence="1">
    <location>
        <begin position="138"/>
        <end position="148"/>
    </location>
</feature>
<protein>
    <submittedName>
        <fullName evidence="2">Uncharacterized protein</fullName>
    </submittedName>
</protein>
<feature type="non-terminal residue" evidence="2">
    <location>
        <position position="165"/>
    </location>
</feature>
<gene>
    <name evidence="2" type="ORF">AVDCRST_MAG38-1111</name>
</gene>
<evidence type="ECO:0000313" key="2">
    <source>
        <dbReference type="EMBL" id="CAA9468884.1"/>
    </source>
</evidence>
<dbReference type="AlphaFoldDB" id="A0A6J4REE4"/>
<feature type="compositionally biased region" description="Low complexity" evidence="1">
    <location>
        <begin position="23"/>
        <end position="32"/>
    </location>
</feature>
<feature type="compositionally biased region" description="Basic residues" evidence="1">
    <location>
        <begin position="33"/>
        <end position="50"/>
    </location>
</feature>
<name>A0A6J4REE4_9ACTN</name>
<sequence>ARSGGGRPEVRVPGGALPLPAVGRPLRAQGPAARRRRGGGAGAGRRRLRDGHRDALGRRDPRSGGRRRRAAPAGAFRARTAQRQRVRPLGGDPAGARQRRRHPAGGLLRLLPSRPADPAGRRRRPRGPRLDQRDAAQRRAGGRAAAAAPGRSHTDRRLRILLRAV</sequence>
<organism evidence="2">
    <name type="scientific">uncultured Solirubrobacteraceae bacterium</name>
    <dbReference type="NCBI Taxonomy" id="1162706"/>
    <lineage>
        <taxon>Bacteria</taxon>
        <taxon>Bacillati</taxon>
        <taxon>Actinomycetota</taxon>
        <taxon>Thermoleophilia</taxon>
        <taxon>Solirubrobacterales</taxon>
        <taxon>Solirubrobacteraceae</taxon>
        <taxon>environmental samples</taxon>
    </lineage>
</organism>
<feature type="compositionally biased region" description="Basic and acidic residues" evidence="1">
    <location>
        <begin position="128"/>
        <end position="137"/>
    </location>
</feature>
<proteinExistence type="predicted"/>
<accession>A0A6J4REE4</accession>
<feature type="non-terminal residue" evidence="2">
    <location>
        <position position="1"/>
    </location>
</feature>
<dbReference type="EMBL" id="CADCVJ010000070">
    <property type="protein sequence ID" value="CAA9468884.1"/>
    <property type="molecule type" value="Genomic_DNA"/>
</dbReference>
<feature type="region of interest" description="Disordered" evidence="1">
    <location>
        <begin position="1"/>
        <end position="155"/>
    </location>
</feature>